<dbReference type="CDD" id="cd01392">
    <property type="entry name" value="HTH_LacI"/>
    <property type="match status" value="1"/>
</dbReference>
<dbReference type="CDD" id="cd01574">
    <property type="entry name" value="PBP1_LacI"/>
    <property type="match status" value="1"/>
</dbReference>
<dbReference type="PANTHER" id="PTHR30146:SF153">
    <property type="entry name" value="LACTOSE OPERON REPRESSOR"/>
    <property type="match status" value="1"/>
</dbReference>
<dbReference type="PROSITE" id="PS50932">
    <property type="entry name" value="HTH_LACI_2"/>
    <property type="match status" value="1"/>
</dbReference>
<evidence type="ECO:0000259" key="4">
    <source>
        <dbReference type="PROSITE" id="PS50932"/>
    </source>
</evidence>
<keyword evidence="3" id="KW-0804">Transcription</keyword>
<dbReference type="GO" id="GO:0000976">
    <property type="term" value="F:transcription cis-regulatory region binding"/>
    <property type="evidence" value="ECO:0007669"/>
    <property type="project" value="TreeGrafter"/>
</dbReference>
<sequence length="344" mass="36305">MVALTSAGDAQARRRPPSMAEVAALAGVSAQTVSRVANGRTNVEQATRERVLAAMGTLGYRPNRAARALRSGRSRSIGVLVYTLTSYGSTRTVNGIALEAAKAGYSVTLIPLASPEPADVSAAFETLAEQSVDGAAILLEVQRMTAAEIVLPTDLPVVVVDSGPPTRYPAIDNDQARGARLATEHLLGLGHRNVWHIAGPQASHSAEVRRTTWEKTLRDAGAPVPEVQRGDWSPEAGYAIGSRLAEDPAVTAVFAANDQMALGVLRALHDAGRDVPGDVSVVGFDDMPESASFQPPLTTIHQHFDRIGVECVSALLEEIENGERQDHALVPVELVVRASTAPPA</sequence>
<dbReference type="Pfam" id="PF00356">
    <property type="entry name" value="LacI"/>
    <property type="match status" value="1"/>
</dbReference>
<dbReference type="Gene3D" id="3.40.50.2300">
    <property type="match status" value="2"/>
</dbReference>
<accession>A0A5P9Q7S7</accession>
<proteinExistence type="predicted"/>
<dbReference type="SUPFAM" id="SSF53822">
    <property type="entry name" value="Periplasmic binding protein-like I"/>
    <property type="match status" value="1"/>
</dbReference>
<dbReference type="Proteomes" id="UP000326702">
    <property type="component" value="Chromosome"/>
</dbReference>
<dbReference type="InterPro" id="IPR046335">
    <property type="entry name" value="LacI/GalR-like_sensor"/>
</dbReference>
<dbReference type="PANTHER" id="PTHR30146">
    <property type="entry name" value="LACI-RELATED TRANSCRIPTIONAL REPRESSOR"/>
    <property type="match status" value="1"/>
</dbReference>
<reference evidence="5 6" key="1">
    <citation type="submission" date="2019-10" db="EMBL/GenBank/DDBJ databases">
        <title>Genome sequence of Luteimicrobium xylanilyticum HY-24.</title>
        <authorList>
            <person name="Kim D.Y."/>
            <person name="Park H.-Y."/>
        </authorList>
    </citation>
    <scope>NUCLEOTIDE SEQUENCE [LARGE SCALE GENOMIC DNA]</scope>
    <source>
        <strain evidence="5 6">HY-24</strain>
    </source>
</reference>
<dbReference type="SUPFAM" id="SSF47413">
    <property type="entry name" value="lambda repressor-like DNA-binding domains"/>
    <property type="match status" value="1"/>
</dbReference>
<dbReference type="EMBL" id="CP045529">
    <property type="protein sequence ID" value="QFU97140.1"/>
    <property type="molecule type" value="Genomic_DNA"/>
</dbReference>
<keyword evidence="1" id="KW-0805">Transcription regulation</keyword>
<dbReference type="AlphaFoldDB" id="A0A5P9Q7S7"/>
<evidence type="ECO:0000256" key="1">
    <source>
        <dbReference type="ARBA" id="ARBA00023015"/>
    </source>
</evidence>
<dbReference type="KEGG" id="lxl:KDY119_00634"/>
<organism evidence="5 6">
    <name type="scientific">Luteimicrobium xylanilyticum</name>
    <dbReference type="NCBI Taxonomy" id="1133546"/>
    <lineage>
        <taxon>Bacteria</taxon>
        <taxon>Bacillati</taxon>
        <taxon>Actinomycetota</taxon>
        <taxon>Actinomycetes</taxon>
        <taxon>Micrococcales</taxon>
        <taxon>Luteimicrobium</taxon>
    </lineage>
</organism>
<evidence type="ECO:0000256" key="3">
    <source>
        <dbReference type="ARBA" id="ARBA00023163"/>
    </source>
</evidence>
<dbReference type="SMART" id="SM00354">
    <property type="entry name" value="HTH_LACI"/>
    <property type="match status" value="1"/>
</dbReference>
<dbReference type="InterPro" id="IPR028082">
    <property type="entry name" value="Peripla_BP_I"/>
</dbReference>
<dbReference type="InterPro" id="IPR010982">
    <property type="entry name" value="Lambda_DNA-bd_dom_sf"/>
</dbReference>
<gene>
    <name evidence="5" type="ORF">KDY119_00634</name>
</gene>
<evidence type="ECO:0000256" key="2">
    <source>
        <dbReference type="ARBA" id="ARBA00023125"/>
    </source>
</evidence>
<dbReference type="GO" id="GO:0003700">
    <property type="term" value="F:DNA-binding transcription factor activity"/>
    <property type="evidence" value="ECO:0007669"/>
    <property type="project" value="TreeGrafter"/>
</dbReference>
<dbReference type="Gene3D" id="1.10.260.40">
    <property type="entry name" value="lambda repressor-like DNA-binding domains"/>
    <property type="match status" value="1"/>
</dbReference>
<dbReference type="InterPro" id="IPR000843">
    <property type="entry name" value="HTH_LacI"/>
</dbReference>
<evidence type="ECO:0000313" key="5">
    <source>
        <dbReference type="EMBL" id="QFU97140.1"/>
    </source>
</evidence>
<feature type="domain" description="HTH lacI-type" evidence="4">
    <location>
        <begin position="17"/>
        <end position="71"/>
    </location>
</feature>
<keyword evidence="6" id="KW-1185">Reference proteome</keyword>
<dbReference type="RefSeq" id="WP_036953555.1">
    <property type="nucleotide sequence ID" value="NZ_BAABIH010000029.1"/>
</dbReference>
<evidence type="ECO:0000313" key="6">
    <source>
        <dbReference type="Proteomes" id="UP000326702"/>
    </source>
</evidence>
<keyword evidence="2" id="KW-0238">DNA-binding</keyword>
<dbReference type="Pfam" id="PF13377">
    <property type="entry name" value="Peripla_BP_3"/>
    <property type="match status" value="1"/>
</dbReference>
<name>A0A5P9Q7S7_9MICO</name>
<protein>
    <submittedName>
        <fullName evidence="5">Sucrose operon repressor</fullName>
    </submittedName>
</protein>